<protein>
    <recommendedName>
        <fullName evidence="2">Toxin CcdB</fullName>
    </recommendedName>
    <alternativeName>
        <fullName evidence="7">Cytotoxic protein CcdB</fullName>
    </alternativeName>
    <alternativeName>
        <fullName evidence="6">Protein LetD</fullName>
    </alternativeName>
</protein>
<dbReference type="InterPro" id="IPR002712">
    <property type="entry name" value="CcdB"/>
</dbReference>
<gene>
    <name evidence="8" type="ORF">FA743_19760</name>
</gene>
<dbReference type="GO" id="GO:0006276">
    <property type="term" value="P:plasmid maintenance"/>
    <property type="evidence" value="ECO:0007669"/>
    <property type="project" value="InterPro"/>
</dbReference>
<evidence type="ECO:0000313" key="9">
    <source>
        <dbReference type="Proteomes" id="UP000309747"/>
    </source>
</evidence>
<evidence type="ECO:0000256" key="3">
    <source>
        <dbReference type="ARBA" id="ARBA00022491"/>
    </source>
</evidence>
<keyword evidence="3" id="KW-0678">Repressor</keyword>
<evidence type="ECO:0000256" key="4">
    <source>
        <dbReference type="ARBA" id="ARBA00023015"/>
    </source>
</evidence>
<proteinExistence type="inferred from homology"/>
<dbReference type="RefSeq" id="WP_136887774.1">
    <property type="nucleotide sequence ID" value="NZ_SUNI01000051.1"/>
</dbReference>
<accession>A0A4V6WIN8</accession>
<name>A0A4V6WIN8_9RHOB</name>
<keyword evidence="9" id="KW-1185">Reference proteome</keyword>
<dbReference type="Pfam" id="PF01845">
    <property type="entry name" value="CcdB"/>
    <property type="match status" value="1"/>
</dbReference>
<evidence type="ECO:0000256" key="6">
    <source>
        <dbReference type="ARBA" id="ARBA00029628"/>
    </source>
</evidence>
<evidence type="ECO:0000256" key="5">
    <source>
        <dbReference type="ARBA" id="ARBA00023163"/>
    </source>
</evidence>
<evidence type="ECO:0000256" key="7">
    <source>
        <dbReference type="ARBA" id="ARBA00033135"/>
    </source>
</evidence>
<keyword evidence="4" id="KW-0805">Transcription regulation</keyword>
<dbReference type="GO" id="GO:0008657">
    <property type="term" value="F:DNA topoisomerase type II (double strand cut, ATP-hydrolyzing) inhibitor activity"/>
    <property type="evidence" value="ECO:0007669"/>
    <property type="project" value="InterPro"/>
</dbReference>
<dbReference type="SUPFAM" id="SSF50118">
    <property type="entry name" value="Cell growth inhibitor/plasmid maintenance toxic component"/>
    <property type="match status" value="1"/>
</dbReference>
<evidence type="ECO:0000256" key="2">
    <source>
        <dbReference type="ARBA" id="ARBA00015075"/>
    </source>
</evidence>
<reference evidence="8 9" key="1">
    <citation type="submission" date="2019-04" db="EMBL/GenBank/DDBJ databases">
        <authorList>
            <person name="Li J."/>
        </authorList>
    </citation>
    <scope>NUCLEOTIDE SEQUENCE [LARGE SCALE GENOMIC DNA]</scope>
    <source>
        <strain evidence="8 9">KCTC 42687</strain>
    </source>
</reference>
<organism evidence="8 9">
    <name type="scientific">Paracoccus gahaiensis</name>
    <dbReference type="NCBI Taxonomy" id="1706839"/>
    <lineage>
        <taxon>Bacteria</taxon>
        <taxon>Pseudomonadati</taxon>
        <taxon>Pseudomonadota</taxon>
        <taxon>Alphaproteobacteria</taxon>
        <taxon>Rhodobacterales</taxon>
        <taxon>Paracoccaceae</taxon>
        <taxon>Paracoccus</taxon>
    </lineage>
</organism>
<dbReference type="AlphaFoldDB" id="A0A4V6WIN8"/>
<keyword evidence="5" id="KW-0804">Transcription</keyword>
<comment type="similarity">
    <text evidence="1">Belongs to the CcdB toxin family.</text>
</comment>
<dbReference type="OrthoDB" id="9813510at2"/>
<evidence type="ECO:0000256" key="1">
    <source>
        <dbReference type="ARBA" id="ARBA00005230"/>
    </source>
</evidence>
<comment type="caution">
    <text evidence="8">The sequence shown here is derived from an EMBL/GenBank/DDBJ whole genome shotgun (WGS) entry which is preliminary data.</text>
</comment>
<evidence type="ECO:0000313" key="8">
    <source>
        <dbReference type="EMBL" id="TJZ88868.1"/>
    </source>
</evidence>
<dbReference type="EMBL" id="SUNI01000051">
    <property type="protein sequence ID" value="TJZ88868.1"/>
    <property type="molecule type" value="Genomic_DNA"/>
</dbReference>
<dbReference type="Gene3D" id="2.30.30.110">
    <property type="match status" value="1"/>
</dbReference>
<sequence length="100" mass="10748">MARFDVYVRPGAAAGYVLDVQADVLNGLNTRIVVPLLPFGKAPIPAKQLNPVFEIGAEPHIMVTQFLAAIPCALLRDPVTTLDDKDSEIMAALDMVLVGF</sequence>
<dbReference type="InterPro" id="IPR011067">
    <property type="entry name" value="Plasmid_toxin/cell-grow_inhib"/>
</dbReference>
<dbReference type="Proteomes" id="UP000309747">
    <property type="component" value="Unassembled WGS sequence"/>
</dbReference>